<sequence>MRKLTSYITTILMLSGLSYSVQAQENNKRLDFVSEQLSVQMLNNIRALSSPELVKAQAEYFRLMYTALIDSGFTKEEALKIVIAMAESK</sequence>
<evidence type="ECO:0000256" key="1">
    <source>
        <dbReference type="SAM" id="SignalP"/>
    </source>
</evidence>
<dbReference type="RefSeq" id="WP_068379076.1">
    <property type="nucleotide sequence ID" value="NZ_LSNE01000009.1"/>
</dbReference>
<organism evidence="2 3">
    <name type="scientific">Paraglaciecola hydrolytica</name>
    <dbReference type="NCBI Taxonomy" id="1799789"/>
    <lineage>
        <taxon>Bacteria</taxon>
        <taxon>Pseudomonadati</taxon>
        <taxon>Pseudomonadota</taxon>
        <taxon>Gammaproteobacteria</taxon>
        <taxon>Alteromonadales</taxon>
        <taxon>Alteromonadaceae</taxon>
        <taxon>Paraglaciecola</taxon>
    </lineage>
</organism>
<reference evidence="3" key="1">
    <citation type="submission" date="2016-02" db="EMBL/GenBank/DDBJ databases">
        <authorList>
            <person name="Schultz-Johansen M."/>
            <person name="Glaring M.A."/>
            <person name="Bech P.K."/>
            <person name="Stougaard P."/>
        </authorList>
    </citation>
    <scope>NUCLEOTIDE SEQUENCE [LARGE SCALE GENOMIC DNA]</scope>
    <source>
        <strain evidence="3">S66</strain>
    </source>
</reference>
<dbReference type="EMBL" id="LSNE01000009">
    <property type="protein sequence ID" value="KXI27714.1"/>
    <property type="molecule type" value="Genomic_DNA"/>
</dbReference>
<comment type="caution">
    <text evidence="2">The sequence shown here is derived from an EMBL/GenBank/DDBJ whole genome shotgun (WGS) entry which is preliminary data.</text>
</comment>
<evidence type="ECO:0000313" key="2">
    <source>
        <dbReference type="EMBL" id="KXI27714.1"/>
    </source>
</evidence>
<gene>
    <name evidence="2" type="ORF">AX660_19375</name>
</gene>
<dbReference type="AlphaFoldDB" id="A0A148KN20"/>
<proteinExistence type="predicted"/>
<feature type="chain" id="PRO_5007550244" evidence="1">
    <location>
        <begin position="24"/>
        <end position="89"/>
    </location>
</feature>
<keyword evidence="3" id="KW-1185">Reference proteome</keyword>
<dbReference type="Proteomes" id="UP000070299">
    <property type="component" value="Unassembled WGS sequence"/>
</dbReference>
<accession>A0A148KN20</accession>
<protein>
    <submittedName>
        <fullName evidence="2">Uncharacterized protein</fullName>
    </submittedName>
</protein>
<dbReference type="OrthoDB" id="6388779at2"/>
<evidence type="ECO:0000313" key="3">
    <source>
        <dbReference type="Proteomes" id="UP000070299"/>
    </source>
</evidence>
<name>A0A148KN20_9ALTE</name>
<feature type="signal peptide" evidence="1">
    <location>
        <begin position="1"/>
        <end position="23"/>
    </location>
</feature>
<keyword evidence="1" id="KW-0732">Signal</keyword>